<proteinExistence type="predicted"/>
<dbReference type="AlphaFoldDB" id="A0AAV1J531"/>
<accession>A0AAV1J531</accession>
<reference evidence="2 3" key="1">
    <citation type="submission" date="2023-11" db="EMBL/GenBank/DDBJ databases">
        <authorList>
            <person name="Okamura Y."/>
        </authorList>
    </citation>
    <scope>NUCLEOTIDE SEQUENCE [LARGE SCALE GENOMIC DNA]</scope>
</reference>
<evidence type="ECO:0000313" key="2">
    <source>
        <dbReference type="EMBL" id="CAK1543085.1"/>
    </source>
</evidence>
<protein>
    <submittedName>
        <fullName evidence="2">Uncharacterized protein</fullName>
    </submittedName>
</protein>
<feature type="compositionally biased region" description="Basic and acidic residues" evidence="1">
    <location>
        <begin position="136"/>
        <end position="153"/>
    </location>
</feature>
<evidence type="ECO:0000256" key="1">
    <source>
        <dbReference type="SAM" id="MobiDB-lite"/>
    </source>
</evidence>
<name>A0AAV1J531_9NEOP</name>
<dbReference type="EMBL" id="CAVLEF010000004">
    <property type="protein sequence ID" value="CAK1543085.1"/>
    <property type="molecule type" value="Genomic_DNA"/>
</dbReference>
<dbReference type="Proteomes" id="UP001497472">
    <property type="component" value="Unassembled WGS sequence"/>
</dbReference>
<evidence type="ECO:0000313" key="3">
    <source>
        <dbReference type="Proteomes" id="UP001497472"/>
    </source>
</evidence>
<comment type="caution">
    <text evidence="2">The sequence shown here is derived from an EMBL/GenBank/DDBJ whole genome shotgun (WGS) entry which is preliminary data.</text>
</comment>
<sequence>MNIADPLSRLCIISDCKKTNDDEHVNQIVENAKPCAISLTEIKMHSEQDSEILELPIPPAPMKRRELLDAPWVDIAMDLLGPLPSNDYLLVVVDYYSRHKEVKITKTITSCNNQAIERNIWQPRENTNKIVLQKTELRGKNKEQKERGKEHGDKRRKAQNVDLSGGDRVYVNQMSQACPKL</sequence>
<gene>
    <name evidence="2" type="ORF">LNINA_LOCUS2924</name>
</gene>
<organism evidence="2 3">
    <name type="scientific">Leptosia nina</name>
    <dbReference type="NCBI Taxonomy" id="320188"/>
    <lineage>
        <taxon>Eukaryota</taxon>
        <taxon>Metazoa</taxon>
        <taxon>Ecdysozoa</taxon>
        <taxon>Arthropoda</taxon>
        <taxon>Hexapoda</taxon>
        <taxon>Insecta</taxon>
        <taxon>Pterygota</taxon>
        <taxon>Neoptera</taxon>
        <taxon>Endopterygota</taxon>
        <taxon>Lepidoptera</taxon>
        <taxon>Glossata</taxon>
        <taxon>Ditrysia</taxon>
        <taxon>Papilionoidea</taxon>
        <taxon>Pieridae</taxon>
        <taxon>Pierinae</taxon>
        <taxon>Leptosia</taxon>
    </lineage>
</organism>
<feature type="region of interest" description="Disordered" evidence="1">
    <location>
        <begin position="136"/>
        <end position="166"/>
    </location>
</feature>
<keyword evidence="3" id="KW-1185">Reference proteome</keyword>